<dbReference type="Gene3D" id="3.40.50.11350">
    <property type="match status" value="1"/>
</dbReference>
<comment type="caution">
    <text evidence="1">The sequence shown here is derived from an EMBL/GenBank/DDBJ whole genome shotgun (WGS) entry which is preliminary data.</text>
</comment>
<accession>A0A8S4NIZ8</accession>
<organism evidence="1 2">
    <name type="scientific">Owenia fusiformis</name>
    <name type="common">Polychaete worm</name>
    <dbReference type="NCBI Taxonomy" id="6347"/>
    <lineage>
        <taxon>Eukaryota</taxon>
        <taxon>Metazoa</taxon>
        <taxon>Spiralia</taxon>
        <taxon>Lophotrochozoa</taxon>
        <taxon>Annelida</taxon>
        <taxon>Polychaeta</taxon>
        <taxon>Sedentaria</taxon>
        <taxon>Canalipalpata</taxon>
        <taxon>Sabellida</taxon>
        <taxon>Oweniida</taxon>
        <taxon>Oweniidae</taxon>
        <taxon>Owenia</taxon>
    </lineage>
</organism>
<dbReference type="Proteomes" id="UP000749559">
    <property type="component" value="Unassembled WGS sequence"/>
</dbReference>
<dbReference type="AlphaFoldDB" id="A0A8S4NIZ8"/>
<dbReference type="EMBL" id="CAIIXF020000004">
    <property type="protein sequence ID" value="CAH1781548.1"/>
    <property type="molecule type" value="Genomic_DNA"/>
</dbReference>
<gene>
    <name evidence="1" type="ORF">OFUS_LOCUS8118</name>
</gene>
<feature type="non-terminal residue" evidence="1">
    <location>
        <position position="1"/>
    </location>
</feature>
<name>A0A8S4NIZ8_OWEFU</name>
<proteinExistence type="predicted"/>
<dbReference type="OrthoDB" id="9979734at2759"/>
<evidence type="ECO:0000313" key="1">
    <source>
        <dbReference type="EMBL" id="CAH1781548.1"/>
    </source>
</evidence>
<protein>
    <submittedName>
        <fullName evidence="1">Uncharacterized protein</fullName>
    </submittedName>
</protein>
<sequence length="574" mass="64968">NDVSNVPESDVNNIYKNDVSNIPESDINNIYKNDVSNVPESDINNIYKIDVSNIPETEINNIYKNDVRNFPESDVNNISDYSVNNIPYSDVKNVLHLDVNDFSKPDVSNIHEADIINVSNSDVSVTPEPDANNFYKSDVNNNTEDWDVNNVKPEQYVVYQCSKDIPVPCGGWADRLKGMLSAYIWSIMMNRTFLMDYTNPCSITNVLVPNEIQWNQDIEIDTMNVTADWIGFVNNKRGSEYIVRNSTIHVSERYRQVDVLMIQSNIDQFKDFAGNELYHHDIWKLGYNPSEFRFIDRSINNHPAGNNTPLESYIGVNGDVPLENKKVVTENTPLENFSDAKSETLLESISNTPLESNEQLKNAEHIPIRSDSGMTTNAQPMESTTSAQTNIPFKSQRAHQIFTHFYDKLFKLNSSLQAELNSFMQVAKPDQGSTLLCGQVRIGTNPTIPIDYGPRNDISTIEKVWDFLHGKVNENPSTTKVFITTDSEEVRKMALLEFPDIILDTEGPITHTDLTEDKNSACIGLKKVALDFHILGLCDILLISYSGYGELASYRKTNYSDIYQFKGGTITRIV</sequence>
<reference evidence="1" key="1">
    <citation type="submission" date="2022-03" db="EMBL/GenBank/DDBJ databases">
        <authorList>
            <person name="Martin C."/>
        </authorList>
    </citation>
    <scope>NUCLEOTIDE SEQUENCE</scope>
</reference>
<evidence type="ECO:0000313" key="2">
    <source>
        <dbReference type="Proteomes" id="UP000749559"/>
    </source>
</evidence>
<keyword evidence="2" id="KW-1185">Reference proteome</keyword>